<dbReference type="AlphaFoldDB" id="A0A6A5YU04"/>
<dbReference type="Proteomes" id="UP000799770">
    <property type="component" value="Unassembled WGS sequence"/>
</dbReference>
<dbReference type="OrthoDB" id="3787400at2759"/>
<protein>
    <submittedName>
        <fullName evidence="1">Uncharacterized protein</fullName>
    </submittedName>
</protein>
<evidence type="ECO:0000313" key="2">
    <source>
        <dbReference type="Proteomes" id="UP000799770"/>
    </source>
</evidence>
<sequence length="327" mass="36811">MDSSIPFNKRPGAMIGAWGFRFFEDDHDYDLTKQLSADCGLWSSEPANRESLLNPKDPERVRKLLNNGMLLTLWKEYSAMLKNYKVVSIKKERQSGQMLDSPRYYIFLLGLLAMQLGCMIPKPMKKWMRLNWNTCLFMYERIEQARTAVFQYQNGTPLNLGSQTMNELVNNPSRNLSKGLNVPNLADFVAPMRMHIDNRLCEERGGSRWTAVDICDVLEDRTAANDSGTAKSSAVYNMEPVPATSAQNLKIKTWGSNSIGADRIAIHDHHGAKTEDMSGADMVAFFREHGILSEENLRKVTRSNGSIDDKALGLLIHKMGGVSMAPK</sequence>
<dbReference type="EMBL" id="ML977341">
    <property type="protein sequence ID" value="KAF2109621.1"/>
    <property type="molecule type" value="Genomic_DNA"/>
</dbReference>
<gene>
    <name evidence="1" type="ORF">BDV96DRAFT_604514</name>
</gene>
<organism evidence="1 2">
    <name type="scientific">Lophiotrema nucula</name>
    <dbReference type="NCBI Taxonomy" id="690887"/>
    <lineage>
        <taxon>Eukaryota</taxon>
        <taxon>Fungi</taxon>
        <taxon>Dikarya</taxon>
        <taxon>Ascomycota</taxon>
        <taxon>Pezizomycotina</taxon>
        <taxon>Dothideomycetes</taxon>
        <taxon>Pleosporomycetidae</taxon>
        <taxon>Pleosporales</taxon>
        <taxon>Lophiotremataceae</taxon>
        <taxon>Lophiotrema</taxon>
    </lineage>
</organism>
<proteinExistence type="predicted"/>
<accession>A0A6A5YU04</accession>
<reference evidence="1" key="1">
    <citation type="journal article" date="2020" name="Stud. Mycol.">
        <title>101 Dothideomycetes genomes: a test case for predicting lifestyles and emergence of pathogens.</title>
        <authorList>
            <person name="Haridas S."/>
            <person name="Albert R."/>
            <person name="Binder M."/>
            <person name="Bloem J."/>
            <person name="Labutti K."/>
            <person name="Salamov A."/>
            <person name="Andreopoulos B."/>
            <person name="Baker S."/>
            <person name="Barry K."/>
            <person name="Bills G."/>
            <person name="Bluhm B."/>
            <person name="Cannon C."/>
            <person name="Castanera R."/>
            <person name="Culley D."/>
            <person name="Daum C."/>
            <person name="Ezra D."/>
            <person name="Gonzalez J."/>
            <person name="Henrissat B."/>
            <person name="Kuo A."/>
            <person name="Liang C."/>
            <person name="Lipzen A."/>
            <person name="Lutzoni F."/>
            <person name="Magnuson J."/>
            <person name="Mondo S."/>
            <person name="Nolan M."/>
            <person name="Ohm R."/>
            <person name="Pangilinan J."/>
            <person name="Park H.-J."/>
            <person name="Ramirez L."/>
            <person name="Alfaro M."/>
            <person name="Sun H."/>
            <person name="Tritt A."/>
            <person name="Yoshinaga Y."/>
            <person name="Zwiers L.-H."/>
            <person name="Turgeon B."/>
            <person name="Goodwin S."/>
            <person name="Spatafora J."/>
            <person name="Crous P."/>
            <person name="Grigoriev I."/>
        </authorList>
    </citation>
    <scope>NUCLEOTIDE SEQUENCE</scope>
    <source>
        <strain evidence="1">CBS 627.86</strain>
    </source>
</reference>
<keyword evidence="2" id="KW-1185">Reference proteome</keyword>
<name>A0A6A5YU04_9PLEO</name>
<evidence type="ECO:0000313" key="1">
    <source>
        <dbReference type="EMBL" id="KAF2109621.1"/>
    </source>
</evidence>